<evidence type="ECO:0000313" key="3">
    <source>
        <dbReference type="Proteomes" id="UP000636960"/>
    </source>
</evidence>
<comment type="caution">
    <text evidence="2">The sequence shown here is derived from an EMBL/GenBank/DDBJ whole genome shotgun (WGS) entry which is preliminary data.</text>
</comment>
<dbReference type="AlphaFoldDB" id="A0A919K7E9"/>
<name>A0A919K7E9_9ACTN</name>
<protein>
    <submittedName>
        <fullName evidence="2">Uncharacterized protein</fullName>
    </submittedName>
</protein>
<dbReference type="EMBL" id="BOMV01000131">
    <property type="protein sequence ID" value="GIF02347.1"/>
    <property type="molecule type" value="Genomic_DNA"/>
</dbReference>
<keyword evidence="3" id="KW-1185">Reference proteome</keyword>
<organism evidence="2 3">
    <name type="scientific">Paractinoplanes rishiriensis</name>
    <dbReference type="NCBI Taxonomy" id="1050105"/>
    <lineage>
        <taxon>Bacteria</taxon>
        <taxon>Bacillati</taxon>
        <taxon>Actinomycetota</taxon>
        <taxon>Actinomycetes</taxon>
        <taxon>Micromonosporales</taxon>
        <taxon>Micromonosporaceae</taxon>
        <taxon>Paractinoplanes</taxon>
    </lineage>
</organism>
<evidence type="ECO:0000256" key="1">
    <source>
        <dbReference type="SAM" id="MobiDB-lite"/>
    </source>
</evidence>
<reference evidence="2" key="1">
    <citation type="submission" date="2021-01" db="EMBL/GenBank/DDBJ databases">
        <title>Whole genome shotgun sequence of Actinoplanes rishiriensis NBRC 108556.</title>
        <authorList>
            <person name="Komaki H."/>
            <person name="Tamura T."/>
        </authorList>
    </citation>
    <scope>NUCLEOTIDE SEQUENCE</scope>
    <source>
        <strain evidence="2">NBRC 108556</strain>
    </source>
</reference>
<feature type="region of interest" description="Disordered" evidence="1">
    <location>
        <begin position="129"/>
        <end position="176"/>
    </location>
</feature>
<dbReference type="Proteomes" id="UP000636960">
    <property type="component" value="Unassembled WGS sequence"/>
</dbReference>
<accession>A0A919K7E9</accession>
<sequence>MQPPSDSYEALAARCERGADELDRLADNAAEVLSQRAGQADPQQWAADKRAAAATAREYAAGLRAEAGEHPNARPTPQRLAQAQQVATAANVDGILIDGSHLEGADPGKHQAVTDSGVFTHVAEPGQVPFWKLGTPADQNTAQQHTEHQHPEPAPAAGPDPSPPARADRAEDSDEF</sequence>
<evidence type="ECO:0000313" key="2">
    <source>
        <dbReference type="EMBL" id="GIF02347.1"/>
    </source>
</evidence>
<proteinExistence type="predicted"/>
<feature type="region of interest" description="Disordered" evidence="1">
    <location>
        <begin position="62"/>
        <end position="83"/>
    </location>
</feature>
<gene>
    <name evidence="2" type="ORF">Ari01nite_98110</name>
</gene>
<dbReference type="RefSeq" id="WP_203791507.1">
    <property type="nucleotide sequence ID" value="NZ_BOMV01000131.1"/>
</dbReference>
<feature type="compositionally biased region" description="Pro residues" evidence="1">
    <location>
        <begin position="152"/>
        <end position="164"/>
    </location>
</feature>